<dbReference type="Proteomes" id="UP000313312">
    <property type="component" value="Unassembled WGS sequence"/>
</dbReference>
<dbReference type="PANTHER" id="PTHR37292">
    <property type="entry name" value="VNG6097C"/>
    <property type="match status" value="1"/>
</dbReference>
<feature type="domain" description="GmrSD restriction endonucleases N-terminal" evidence="1">
    <location>
        <begin position="13"/>
        <end position="261"/>
    </location>
</feature>
<sequence>MVKGFQKPITIREAIENIDKNEYLLPAIQRKFVWKPKQIELLFDSIMREYPINSLMMWEITSDKIKEDYKFYSFLRTFKQRYGEMNEALGTRGRTGSFYAVIDGQQRLNSLYIGIKGTYAEKLPRKHWTNSEDNFPPMKLYLEIKNIYTSDSEIDKQYNFKFLRKDQVKEFNKKSQFWFEVGKILTLSKSRDQLLYLQKIGLGDNEHSAILLKRLSSVLNKDTELTYYVEDEQNLDKVLDIFIRTNDGGTKLTFSDLLMSVLTANWPDAREKFNRLIQEVYSYGDFTISSDLILKTTLVLFSNDIKNRVKNFDNDTVNKIIKNWDSIRKSILSTFKMFYCMGFRNKTFPAKSAAIPIILYVYDNKMYNDIVKNKFFENKSAISTNQKIKKWLLLAFLKHVFSGQTDSVLKDIRHIIRKNGDQDFPIEKIIDSSKNNPTKNYSFDSEIVDGLFQTTYGNPDVFFILSLYYPELDYFNQDFHIDHIHPKDKFLDEKYMKSIFSEDTIQWINDNWNCLGNLELLNGEKNESKKDKPLKSWSEENKIPNSFFFVDDDISLRLEDFKEFYSNRVANMKQRLFDLLDNNTR</sequence>
<proteinExistence type="predicted"/>
<dbReference type="AlphaFoldDB" id="A0A5C4TIQ9"/>
<gene>
    <name evidence="2" type="ORF">DID87_06365</name>
</gene>
<reference evidence="2 3" key="1">
    <citation type="submission" date="2018-05" db="EMBL/GenBank/DDBJ databases">
        <title>Lactobacillus sanfranciscensis Ah4 draft denome sequence.</title>
        <authorList>
            <person name="Zhang G."/>
        </authorList>
    </citation>
    <scope>NUCLEOTIDE SEQUENCE [LARGE SCALE GENOMIC DNA]</scope>
    <source>
        <strain evidence="2 3">Ah4</strain>
    </source>
</reference>
<organism evidence="2 3">
    <name type="scientific">Fructilactobacillus sanfranciscensis</name>
    <name type="common">Lactobacillus sanfranciscensis</name>
    <dbReference type="NCBI Taxonomy" id="1625"/>
    <lineage>
        <taxon>Bacteria</taxon>
        <taxon>Bacillati</taxon>
        <taxon>Bacillota</taxon>
        <taxon>Bacilli</taxon>
        <taxon>Lactobacillales</taxon>
        <taxon>Lactobacillaceae</taxon>
        <taxon>Fructilactobacillus</taxon>
    </lineage>
</organism>
<dbReference type="PANTHER" id="PTHR37292:SF2">
    <property type="entry name" value="DUF262 DOMAIN-CONTAINING PROTEIN"/>
    <property type="match status" value="1"/>
</dbReference>
<protein>
    <recommendedName>
        <fullName evidence="1">GmrSD restriction endonucleases N-terminal domain-containing protein</fullName>
    </recommendedName>
</protein>
<accession>A0A5C4TIQ9</accession>
<dbReference type="RefSeq" id="WP_139571217.1">
    <property type="nucleotide sequence ID" value="NZ_JARBEX010000004.1"/>
</dbReference>
<evidence type="ECO:0000313" key="2">
    <source>
        <dbReference type="EMBL" id="TNK89897.1"/>
    </source>
</evidence>
<name>A0A5C4TIQ9_FRUSA</name>
<comment type="caution">
    <text evidence="2">The sequence shown here is derived from an EMBL/GenBank/DDBJ whole genome shotgun (WGS) entry which is preliminary data.</text>
</comment>
<evidence type="ECO:0000259" key="1">
    <source>
        <dbReference type="Pfam" id="PF03235"/>
    </source>
</evidence>
<dbReference type="InterPro" id="IPR004919">
    <property type="entry name" value="GmrSD_N"/>
</dbReference>
<dbReference type="EMBL" id="QFCR01000028">
    <property type="protein sequence ID" value="TNK89897.1"/>
    <property type="molecule type" value="Genomic_DNA"/>
</dbReference>
<evidence type="ECO:0000313" key="3">
    <source>
        <dbReference type="Proteomes" id="UP000313312"/>
    </source>
</evidence>
<dbReference type="Pfam" id="PF03235">
    <property type="entry name" value="GmrSD_N"/>
    <property type="match status" value="1"/>
</dbReference>